<dbReference type="Pfam" id="PF13458">
    <property type="entry name" value="Peripla_BP_6"/>
    <property type="match status" value="1"/>
</dbReference>
<evidence type="ECO:0000313" key="5">
    <source>
        <dbReference type="EMBL" id="CAB5031843.1"/>
    </source>
</evidence>
<feature type="domain" description="Leucine-binding protein" evidence="3">
    <location>
        <begin position="207"/>
        <end position="461"/>
    </location>
</feature>
<accession>A0A6J7RSB4</accession>
<evidence type="ECO:0000259" key="3">
    <source>
        <dbReference type="Pfam" id="PF13458"/>
    </source>
</evidence>
<dbReference type="EMBL" id="CAFBPS010000079">
    <property type="protein sequence ID" value="CAB5031843.1"/>
    <property type="molecule type" value="Genomic_DNA"/>
</dbReference>
<dbReference type="SUPFAM" id="SSF53822">
    <property type="entry name" value="Periplasmic binding protein-like I"/>
    <property type="match status" value="1"/>
</dbReference>
<feature type="compositionally biased region" description="Low complexity" evidence="2">
    <location>
        <begin position="59"/>
        <end position="73"/>
    </location>
</feature>
<protein>
    <submittedName>
        <fullName evidence="5">Unannotated protein</fullName>
    </submittedName>
</protein>
<evidence type="ECO:0000256" key="1">
    <source>
        <dbReference type="ARBA" id="ARBA00022729"/>
    </source>
</evidence>
<name>A0A6J7RSB4_9ZZZZ</name>
<proteinExistence type="predicted"/>
<feature type="region of interest" description="Disordered" evidence="2">
    <location>
        <begin position="49"/>
        <end position="74"/>
    </location>
</feature>
<dbReference type="InterPro" id="IPR028081">
    <property type="entry name" value="Leu-bd"/>
</dbReference>
<dbReference type="InterPro" id="IPR028082">
    <property type="entry name" value="Peripla_BP_I"/>
</dbReference>
<organism evidence="5">
    <name type="scientific">freshwater metagenome</name>
    <dbReference type="NCBI Taxonomy" id="449393"/>
    <lineage>
        <taxon>unclassified sequences</taxon>
        <taxon>metagenomes</taxon>
        <taxon>ecological metagenomes</taxon>
    </lineage>
</organism>
<sequence length="514" mass="54613">MRAIKGHVTVERRNFGRQTSQNRQVNRLTSLSLATALVFVTIGCSNRGEETAPVETSVAPTDTPATDSTSDTTLAPESPTVMFGDLESPCGPAIDGITPVVTANENGGSADAIQVATPSDKGNSFVPGLNGELYDAGIAFEGWCNAQGGIAGMPLKVIDADAKLFEVPVQMENVCANAFAMVGGGWAMDDQEFPRFHECGMIDVAGFVVTAGKSQADNTYSPSPNPSNKKDEGWFKWAVAAYPEAMQHFATVYSDILTAQVVEQQYREGAAILGGVTVVDQVPYSSVGETSWLPIAQRLKNSGVRAISLVGVPEVLPQLTKALQELGYKLDLIMVDAGFYADVLINNGGDSVEGVVVRTGFSLFEEANRVPAVRDYLDMMKTYRPDGKVAGLGMQGTSAFLLFATAAKNCIVNNAGVLSRSCIMEEISKVDKWTGGGLHAQASPGTNTSSPCYQMITIKDGQFTRLYPPLNPTDADRALIPTATITEDGWACDDSTLIELTGDYGDVSIGKIAK</sequence>
<dbReference type="EMBL" id="CAFAAL010000022">
    <property type="protein sequence ID" value="CAB4797020.1"/>
    <property type="molecule type" value="Genomic_DNA"/>
</dbReference>
<evidence type="ECO:0000313" key="4">
    <source>
        <dbReference type="EMBL" id="CAB4797020.1"/>
    </source>
</evidence>
<dbReference type="PANTHER" id="PTHR47235">
    <property type="entry name" value="BLR6548 PROTEIN"/>
    <property type="match status" value="1"/>
</dbReference>
<keyword evidence="1" id="KW-0732">Signal</keyword>
<gene>
    <name evidence="4" type="ORF">UFOPK3004_00426</name>
    <name evidence="5" type="ORF">UFOPK4134_01071</name>
</gene>
<dbReference type="Gene3D" id="3.40.50.2300">
    <property type="match status" value="2"/>
</dbReference>
<evidence type="ECO:0000256" key="2">
    <source>
        <dbReference type="SAM" id="MobiDB-lite"/>
    </source>
</evidence>
<dbReference type="PANTHER" id="PTHR47235:SF1">
    <property type="entry name" value="BLR6548 PROTEIN"/>
    <property type="match status" value="1"/>
</dbReference>
<dbReference type="AlphaFoldDB" id="A0A6J7RSB4"/>
<reference evidence="5" key="1">
    <citation type="submission" date="2020-05" db="EMBL/GenBank/DDBJ databases">
        <authorList>
            <person name="Chiriac C."/>
            <person name="Salcher M."/>
            <person name="Ghai R."/>
            <person name="Kavagutti S V."/>
        </authorList>
    </citation>
    <scope>NUCLEOTIDE SEQUENCE</scope>
</reference>